<sequence length="106" mass="12334">MSYTDFVSCDDEDLNLKLTSRYTDYDEHCDSEFVQDITQSVVYEEIAPPPGGHDFKPTRTIYKLVRDTLFTKFHEDQTINVASREKCHAPDIIGTNLLTKFHDDRQ</sequence>
<name>A0A9D4C319_DREPO</name>
<protein>
    <submittedName>
        <fullName evidence="1">Uncharacterized protein</fullName>
    </submittedName>
</protein>
<reference evidence="1" key="1">
    <citation type="journal article" date="2019" name="bioRxiv">
        <title>The Genome of the Zebra Mussel, Dreissena polymorpha: A Resource for Invasive Species Research.</title>
        <authorList>
            <person name="McCartney M.A."/>
            <person name="Auch B."/>
            <person name="Kono T."/>
            <person name="Mallez S."/>
            <person name="Zhang Y."/>
            <person name="Obille A."/>
            <person name="Becker A."/>
            <person name="Abrahante J.E."/>
            <person name="Garbe J."/>
            <person name="Badalamenti J.P."/>
            <person name="Herman A."/>
            <person name="Mangelson H."/>
            <person name="Liachko I."/>
            <person name="Sullivan S."/>
            <person name="Sone E.D."/>
            <person name="Koren S."/>
            <person name="Silverstein K.A.T."/>
            <person name="Beckman K.B."/>
            <person name="Gohl D.M."/>
        </authorList>
    </citation>
    <scope>NUCLEOTIDE SEQUENCE</scope>
    <source>
        <strain evidence="1">Duluth1</strain>
        <tissue evidence="1">Whole animal</tissue>
    </source>
</reference>
<organism evidence="1 2">
    <name type="scientific">Dreissena polymorpha</name>
    <name type="common">Zebra mussel</name>
    <name type="synonym">Mytilus polymorpha</name>
    <dbReference type="NCBI Taxonomy" id="45954"/>
    <lineage>
        <taxon>Eukaryota</taxon>
        <taxon>Metazoa</taxon>
        <taxon>Spiralia</taxon>
        <taxon>Lophotrochozoa</taxon>
        <taxon>Mollusca</taxon>
        <taxon>Bivalvia</taxon>
        <taxon>Autobranchia</taxon>
        <taxon>Heteroconchia</taxon>
        <taxon>Euheterodonta</taxon>
        <taxon>Imparidentia</taxon>
        <taxon>Neoheterodontei</taxon>
        <taxon>Myida</taxon>
        <taxon>Dreissenoidea</taxon>
        <taxon>Dreissenidae</taxon>
        <taxon>Dreissena</taxon>
    </lineage>
</organism>
<dbReference type="AlphaFoldDB" id="A0A9D4C319"/>
<accession>A0A9D4C319</accession>
<comment type="caution">
    <text evidence="1">The sequence shown here is derived from an EMBL/GenBank/DDBJ whole genome shotgun (WGS) entry which is preliminary data.</text>
</comment>
<evidence type="ECO:0000313" key="2">
    <source>
        <dbReference type="Proteomes" id="UP000828390"/>
    </source>
</evidence>
<keyword evidence="2" id="KW-1185">Reference proteome</keyword>
<evidence type="ECO:0000313" key="1">
    <source>
        <dbReference type="EMBL" id="KAH3716423.1"/>
    </source>
</evidence>
<dbReference type="EMBL" id="JAIWYP010000013">
    <property type="protein sequence ID" value="KAH3716423.1"/>
    <property type="molecule type" value="Genomic_DNA"/>
</dbReference>
<gene>
    <name evidence="1" type="ORF">DPMN_059146</name>
</gene>
<proteinExistence type="predicted"/>
<dbReference type="Proteomes" id="UP000828390">
    <property type="component" value="Unassembled WGS sequence"/>
</dbReference>
<reference evidence="1" key="2">
    <citation type="submission" date="2020-11" db="EMBL/GenBank/DDBJ databases">
        <authorList>
            <person name="McCartney M.A."/>
            <person name="Auch B."/>
            <person name="Kono T."/>
            <person name="Mallez S."/>
            <person name="Becker A."/>
            <person name="Gohl D.M."/>
            <person name="Silverstein K.A.T."/>
            <person name="Koren S."/>
            <person name="Bechman K.B."/>
            <person name="Herman A."/>
            <person name="Abrahante J.E."/>
            <person name="Garbe J."/>
        </authorList>
    </citation>
    <scope>NUCLEOTIDE SEQUENCE</scope>
    <source>
        <strain evidence="1">Duluth1</strain>
        <tissue evidence="1">Whole animal</tissue>
    </source>
</reference>